<reference evidence="10 11" key="1">
    <citation type="submission" date="2023-09" db="EMBL/GenBank/DDBJ databases">
        <title>Genomes of two closely related lineages of the louse Polyplax serrata with different host specificities.</title>
        <authorList>
            <person name="Martinu J."/>
            <person name="Tarabai H."/>
            <person name="Stefka J."/>
            <person name="Hypsa V."/>
        </authorList>
    </citation>
    <scope>NUCLEOTIDE SEQUENCE [LARGE SCALE GENOMIC DNA]</scope>
    <source>
        <strain evidence="10">98ZLc_SE</strain>
    </source>
</reference>
<evidence type="ECO:0000256" key="3">
    <source>
        <dbReference type="ARBA" id="ARBA00022723"/>
    </source>
</evidence>
<keyword evidence="7 8" id="KW-0472">Membrane</keyword>
<feature type="binding site" evidence="8">
    <location>
        <position position="74"/>
    </location>
    <ligand>
        <name>Fe cation</name>
        <dbReference type="ChEBI" id="CHEBI:24875"/>
        <label>1</label>
    </ligand>
</feature>
<comment type="caution">
    <text evidence="10">The sequence shown here is derived from an EMBL/GenBank/DDBJ whole genome shotgun (WGS) entry which is preliminary data.</text>
</comment>
<evidence type="ECO:0000313" key="10">
    <source>
        <dbReference type="EMBL" id="KAK6624565.1"/>
    </source>
</evidence>
<evidence type="ECO:0000256" key="8">
    <source>
        <dbReference type="HAMAP-Rule" id="MF_03194"/>
    </source>
</evidence>
<comment type="subunit">
    <text evidence="8">Component of a multi-subunit COQ enzyme complex.</text>
</comment>
<dbReference type="Gene3D" id="3.90.79.10">
    <property type="entry name" value="Nucleoside Triphosphate Pyrophosphohydrolase"/>
    <property type="match status" value="1"/>
</dbReference>
<evidence type="ECO:0000313" key="11">
    <source>
        <dbReference type="Proteomes" id="UP001359485"/>
    </source>
</evidence>
<keyword evidence="8" id="KW-0496">Mitochondrion</keyword>
<dbReference type="Pfam" id="PF11788">
    <property type="entry name" value="MRP-L46"/>
    <property type="match status" value="1"/>
</dbReference>
<comment type="similarity">
    <text evidence="8">Belongs to the COQ7 family.</text>
</comment>
<protein>
    <recommendedName>
        <fullName evidence="8">5-demethoxyubiquinone hydroxylase, mitochondrial</fullName>
        <shortName evidence="8">DMQ hydroxylase</shortName>
        <ecNumber evidence="8">1.14.99.60</ecNumber>
    </recommendedName>
    <alternativeName>
        <fullName evidence="8">Ubiquinone biosynthesis monooxygenase COQ7</fullName>
    </alternativeName>
</protein>
<feature type="binding site" evidence="8">
    <location>
        <position position="74"/>
    </location>
    <ligand>
        <name>Fe cation</name>
        <dbReference type="ChEBI" id="CHEBI:24875"/>
        <label>2</label>
    </ligand>
</feature>
<feature type="binding site" evidence="8">
    <location>
        <position position="161"/>
    </location>
    <ligand>
        <name>Fe cation</name>
        <dbReference type="ChEBI" id="CHEBI:24875"/>
        <label>1</label>
    </ligand>
</feature>
<evidence type="ECO:0000256" key="7">
    <source>
        <dbReference type="ARBA" id="ARBA00023136"/>
    </source>
</evidence>
<keyword evidence="2 8" id="KW-0831">Ubiquinone biosynthesis</keyword>
<evidence type="ECO:0000256" key="4">
    <source>
        <dbReference type="ARBA" id="ARBA00023002"/>
    </source>
</evidence>
<gene>
    <name evidence="8" type="primary">coq7</name>
    <name evidence="10" type="ORF">RUM44_011424</name>
</gene>
<dbReference type="InterPro" id="IPR009078">
    <property type="entry name" value="Ferritin-like_SF"/>
</dbReference>
<comment type="pathway">
    <text evidence="1 8">Cofactor biosynthesis; ubiquinone biosynthesis.</text>
</comment>
<keyword evidence="3 8" id="KW-0479">Metal-binding</keyword>
<dbReference type="CDD" id="cd01042">
    <property type="entry name" value="DMQH"/>
    <property type="match status" value="1"/>
</dbReference>
<feature type="binding site" evidence="8">
    <location>
        <position position="161"/>
    </location>
    <ligand>
        <name>Fe cation</name>
        <dbReference type="ChEBI" id="CHEBI:24875"/>
        <label>2</label>
    </ligand>
</feature>
<comment type="cofactor">
    <cofactor evidence="8">
        <name>Fe cation</name>
        <dbReference type="ChEBI" id="CHEBI:24875"/>
    </cofactor>
    <text evidence="8">Binds 2 iron ions per subunit.</text>
</comment>
<evidence type="ECO:0000256" key="6">
    <source>
        <dbReference type="ARBA" id="ARBA00023033"/>
    </source>
</evidence>
<comment type="subcellular location">
    <subcellularLocation>
        <location evidence="8">Mitochondrion inner membrane</location>
        <topology evidence="8">Peripheral membrane protein</topology>
        <orientation evidence="8">Matrix side</orientation>
    </subcellularLocation>
</comment>
<keyword evidence="11" id="KW-1185">Reference proteome</keyword>
<dbReference type="InterPro" id="IPR033650">
    <property type="entry name" value="Ribosomal_mL46_NUDIX"/>
</dbReference>
<proteinExistence type="inferred from homology"/>
<dbReference type="InterPro" id="IPR021757">
    <property type="entry name" value="Ribosomal_mL46_N"/>
</dbReference>
<dbReference type="SUPFAM" id="SSF55811">
    <property type="entry name" value="Nudix"/>
    <property type="match status" value="1"/>
</dbReference>
<name>A0ABR1AQ09_POLSC</name>
<evidence type="ECO:0000256" key="5">
    <source>
        <dbReference type="ARBA" id="ARBA00023004"/>
    </source>
</evidence>
<dbReference type="InterPro" id="IPR011566">
    <property type="entry name" value="Ubq_synth_Coq7"/>
</dbReference>
<dbReference type="PANTHER" id="PTHR11237">
    <property type="entry name" value="COENZYME Q10 BIOSYNTHESIS PROTEIN 7"/>
    <property type="match status" value="1"/>
</dbReference>
<dbReference type="EMBL" id="JAWJWF010000046">
    <property type="protein sequence ID" value="KAK6624565.1"/>
    <property type="molecule type" value="Genomic_DNA"/>
</dbReference>
<dbReference type="HAMAP" id="MF_01658">
    <property type="entry name" value="COQ7"/>
    <property type="match status" value="1"/>
</dbReference>
<sequence length="476" mass="54201">MNFQPFSRTSFSFLRKFSSSPAGTNTAKPNPLIDSIIRVNHAGELGADRIYAGQMAVLGNSKMGPLIQHMWDQEKVHKATFEKLIVEHRVRPTALTPVWNAVGYLLGAGTALLGEKAAMACTVAVESVIVEHYNDQLRTLMSEPEKNKELMDTIKKFRDEEQEHHDCGVDHGAEQAPFYSLLSEVIKFGCKQAIEISKGFLSVPNQYNYVSCRNYSTSTRSQPKPTWDLYSAVCVERKPLILKPLNEIEKKIAVLFLELEDEKSSKSDHEIKGEEDTKRALLVKNAVTLSDADIENSLQETAHEFEEASDKEFENFQPESRITSNDENKNFRSLDRELSNHLLLLVNEKVGDSMKWILPHGLRKDTETMREAAERVLMEKCGDKLKVLFLGNAPCGFHKYKYPKSKEGNAVGAKIFFFKAIHLSGQVDTAHNKLDYRWAARHEMKQFMDSETYFRNVSMFLIDDEDVPQEKRIKSK</sequence>
<feature type="binding site" evidence="8">
    <location>
        <position position="44"/>
    </location>
    <ligand>
        <name>Fe cation</name>
        <dbReference type="ChEBI" id="CHEBI:24875"/>
        <label>1</label>
    </ligand>
</feature>
<keyword evidence="5 8" id="KW-0408">Iron</keyword>
<keyword evidence="4 8" id="KW-0560">Oxidoreductase</keyword>
<feature type="binding site" evidence="8">
    <location>
        <position position="164"/>
    </location>
    <ligand>
        <name>Fe cation</name>
        <dbReference type="ChEBI" id="CHEBI:24875"/>
        <label>2</label>
    </ligand>
</feature>
<dbReference type="Pfam" id="PF03232">
    <property type="entry name" value="COQ7"/>
    <property type="match status" value="1"/>
</dbReference>
<evidence type="ECO:0000256" key="2">
    <source>
        <dbReference type="ARBA" id="ARBA00022688"/>
    </source>
</evidence>
<dbReference type="EC" id="1.14.99.60" evidence="8"/>
<dbReference type="CDD" id="cd04661">
    <property type="entry name" value="NUDIX_MRP_L46"/>
    <property type="match status" value="1"/>
</dbReference>
<feature type="binding site" evidence="8">
    <location>
        <position position="126"/>
    </location>
    <ligand>
        <name>Fe cation</name>
        <dbReference type="ChEBI" id="CHEBI:24875"/>
        <label>2</label>
    </ligand>
</feature>
<dbReference type="PANTHER" id="PTHR11237:SF4">
    <property type="entry name" value="5-DEMETHOXYUBIQUINONE HYDROXYLASE, MITOCHONDRIAL"/>
    <property type="match status" value="1"/>
</dbReference>
<comment type="catalytic activity">
    <reaction evidence="8">
        <text>a 5-methoxy-2-methyl-3-(all-trans-polyprenyl)benzene-1,4-diol + AH2 + O2 = a 3-demethylubiquinol + A + H2O</text>
        <dbReference type="Rhea" id="RHEA:50908"/>
        <dbReference type="Rhea" id="RHEA-COMP:10859"/>
        <dbReference type="Rhea" id="RHEA-COMP:10914"/>
        <dbReference type="ChEBI" id="CHEBI:13193"/>
        <dbReference type="ChEBI" id="CHEBI:15377"/>
        <dbReference type="ChEBI" id="CHEBI:15379"/>
        <dbReference type="ChEBI" id="CHEBI:17499"/>
        <dbReference type="ChEBI" id="CHEBI:84167"/>
        <dbReference type="ChEBI" id="CHEBI:84422"/>
        <dbReference type="EC" id="1.14.99.60"/>
    </reaction>
</comment>
<dbReference type="InterPro" id="IPR015797">
    <property type="entry name" value="NUDIX_hydrolase-like_dom_sf"/>
</dbReference>
<feature type="binding site" evidence="8">
    <location>
        <position position="77"/>
    </location>
    <ligand>
        <name>Fe cation</name>
        <dbReference type="ChEBI" id="CHEBI:24875"/>
        <label>1</label>
    </ligand>
</feature>
<dbReference type="SUPFAM" id="SSF47240">
    <property type="entry name" value="Ferritin-like"/>
    <property type="match status" value="1"/>
</dbReference>
<evidence type="ECO:0000256" key="1">
    <source>
        <dbReference type="ARBA" id="ARBA00004749"/>
    </source>
</evidence>
<comment type="function">
    <text evidence="8">Catalyzes the hydroxylation of 2-polyprenyl-3-methyl-6-methoxy-1,4-benzoquinol (DMQH2) during ubiquinone biosynthesis. Has also a structural role in the COQ enzyme complex, stabilizing other COQ polypeptides. Involved in lifespan determination in a ubiquinone-independent manner.</text>
</comment>
<organism evidence="10 11">
    <name type="scientific">Polyplax serrata</name>
    <name type="common">Common mouse louse</name>
    <dbReference type="NCBI Taxonomy" id="468196"/>
    <lineage>
        <taxon>Eukaryota</taxon>
        <taxon>Metazoa</taxon>
        <taxon>Ecdysozoa</taxon>
        <taxon>Arthropoda</taxon>
        <taxon>Hexapoda</taxon>
        <taxon>Insecta</taxon>
        <taxon>Pterygota</taxon>
        <taxon>Neoptera</taxon>
        <taxon>Paraneoptera</taxon>
        <taxon>Psocodea</taxon>
        <taxon>Troctomorpha</taxon>
        <taxon>Phthiraptera</taxon>
        <taxon>Anoplura</taxon>
        <taxon>Polyplacidae</taxon>
        <taxon>Polyplax</taxon>
    </lineage>
</organism>
<keyword evidence="6 8" id="KW-0503">Monooxygenase</keyword>
<keyword evidence="8" id="KW-0999">Mitochondrion inner membrane</keyword>
<dbReference type="Proteomes" id="UP001359485">
    <property type="component" value="Unassembled WGS sequence"/>
</dbReference>
<evidence type="ECO:0000259" key="9">
    <source>
        <dbReference type="Pfam" id="PF11788"/>
    </source>
</evidence>
<feature type="domain" description="Large ribosomal subunit protein mL46 N-terminal" evidence="9">
    <location>
        <begin position="227"/>
        <end position="326"/>
    </location>
</feature>
<accession>A0ABR1AQ09</accession>